<dbReference type="STRING" id="229921.ADN01_07975"/>
<comment type="caution">
    <text evidence="2">The sequence shown here is derived from an EMBL/GenBank/DDBJ whole genome shotgun (WGS) entry which is preliminary data.</text>
</comment>
<protein>
    <recommendedName>
        <fullName evidence="4">Phage holin family protein</fullName>
    </recommendedName>
</protein>
<feature type="transmembrane region" description="Helical" evidence="1">
    <location>
        <begin position="63"/>
        <end position="86"/>
    </location>
</feature>
<proteinExistence type="predicted"/>
<keyword evidence="3" id="KW-1185">Reference proteome</keyword>
<dbReference type="AlphaFoldDB" id="A0A0P6YLS7"/>
<keyword evidence="1" id="KW-0472">Membrane</keyword>
<dbReference type="Proteomes" id="UP000050501">
    <property type="component" value="Unassembled WGS sequence"/>
</dbReference>
<evidence type="ECO:0000256" key="1">
    <source>
        <dbReference type="SAM" id="Phobius"/>
    </source>
</evidence>
<accession>A0A0P6YLS7</accession>
<dbReference type="EMBL" id="LGCM01000029">
    <property type="protein sequence ID" value="KPL83632.1"/>
    <property type="molecule type" value="Genomic_DNA"/>
</dbReference>
<dbReference type="Pfam" id="PF04020">
    <property type="entry name" value="Phage_holin_4_2"/>
    <property type="match status" value="1"/>
</dbReference>
<organism evidence="2 3">
    <name type="scientific">Levilinea saccharolytica</name>
    <dbReference type="NCBI Taxonomy" id="229921"/>
    <lineage>
        <taxon>Bacteria</taxon>
        <taxon>Bacillati</taxon>
        <taxon>Chloroflexota</taxon>
        <taxon>Anaerolineae</taxon>
        <taxon>Anaerolineales</taxon>
        <taxon>Anaerolineaceae</taxon>
        <taxon>Levilinea</taxon>
    </lineage>
</organism>
<sequence>MRGDHMKKFLLRLLINAVALYAAVALLNGRGITPQSDNWLSFIWLALIFGVVNAVLKPILHIVGCPLVILTLGLGALLINTLLFYLSGLLGANFGVGFTVNGFWPAFWGALIVSVVSFFLNALLRDSRDHRRRAS</sequence>
<feature type="transmembrane region" description="Helical" evidence="1">
    <location>
        <begin position="39"/>
        <end position="56"/>
    </location>
</feature>
<keyword evidence="1" id="KW-0812">Transmembrane</keyword>
<keyword evidence="1" id="KW-1133">Transmembrane helix</keyword>
<evidence type="ECO:0000313" key="2">
    <source>
        <dbReference type="EMBL" id="KPL83632.1"/>
    </source>
</evidence>
<gene>
    <name evidence="2" type="ORF">ADN01_07975</name>
</gene>
<dbReference type="InterPro" id="IPR007165">
    <property type="entry name" value="Phage_holin_4_2"/>
</dbReference>
<evidence type="ECO:0008006" key="4">
    <source>
        <dbReference type="Google" id="ProtNLM"/>
    </source>
</evidence>
<dbReference type="PANTHER" id="PTHR37309:SF1">
    <property type="entry name" value="SLR0284 PROTEIN"/>
    <property type="match status" value="1"/>
</dbReference>
<dbReference type="OrthoDB" id="163172at2"/>
<feature type="transmembrane region" description="Helical" evidence="1">
    <location>
        <begin position="106"/>
        <end position="124"/>
    </location>
</feature>
<evidence type="ECO:0000313" key="3">
    <source>
        <dbReference type="Proteomes" id="UP000050501"/>
    </source>
</evidence>
<dbReference type="PATRIC" id="fig|229921.5.peg.795"/>
<reference evidence="2 3" key="1">
    <citation type="submission" date="2015-07" db="EMBL/GenBank/DDBJ databases">
        <title>Genome sequence of Levilinea saccharolytica DSM 16555.</title>
        <authorList>
            <person name="Hemp J."/>
            <person name="Ward L.M."/>
            <person name="Pace L.A."/>
            <person name="Fischer W.W."/>
        </authorList>
    </citation>
    <scope>NUCLEOTIDE SEQUENCE [LARGE SCALE GENOMIC DNA]</scope>
    <source>
        <strain evidence="2 3">KIBI-1</strain>
    </source>
</reference>
<feature type="transmembrane region" description="Helical" evidence="1">
    <location>
        <begin position="9"/>
        <end position="27"/>
    </location>
</feature>
<name>A0A0P6YLS7_9CHLR</name>
<dbReference type="PANTHER" id="PTHR37309">
    <property type="entry name" value="SLR0284 PROTEIN"/>
    <property type="match status" value="1"/>
</dbReference>